<feature type="region of interest" description="Disordered" evidence="1">
    <location>
        <begin position="64"/>
        <end position="89"/>
    </location>
</feature>
<evidence type="ECO:0000259" key="2">
    <source>
        <dbReference type="Pfam" id="PF08044"/>
    </source>
</evidence>
<dbReference type="Pfam" id="PF08044">
    <property type="entry name" value="DUF1707"/>
    <property type="match status" value="1"/>
</dbReference>
<feature type="compositionally biased region" description="Pro residues" evidence="1">
    <location>
        <begin position="74"/>
        <end position="89"/>
    </location>
</feature>
<keyword evidence="4" id="KW-1185">Reference proteome</keyword>
<dbReference type="Proteomes" id="UP000727056">
    <property type="component" value="Unassembled WGS sequence"/>
</dbReference>
<evidence type="ECO:0000313" key="4">
    <source>
        <dbReference type="Proteomes" id="UP000727056"/>
    </source>
</evidence>
<evidence type="ECO:0000313" key="3">
    <source>
        <dbReference type="EMBL" id="NJQ16368.1"/>
    </source>
</evidence>
<feature type="compositionally biased region" description="Basic and acidic residues" evidence="1">
    <location>
        <begin position="8"/>
        <end position="38"/>
    </location>
</feature>
<feature type="domain" description="DUF1707" evidence="2">
    <location>
        <begin position="16"/>
        <end position="68"/>
    </location>
</feature>
<dbReference type="InterPro" id="IPR012551">
    <property type="entry name" value="DUF1707_SHOCT-like"/>
</dbReference>
<feature type="region of interest" description="Disordered" evidence="1">
    <location>
        <begin position="1"/>
        <end position="38"/>
    </location>
</feature>
<gene>
    <name evidence="3" type="ORF">HCN52_15845</name>
</gene>
<dbReference type="PANTHER" id="PTHR40763">
    <property type="entry name" value="MEMBRANE PROTEIN-RELATED"/>
    <property type="match status" value="1"/>
</dbReference>
<name>A0ABX1CE28_9ACTN</name>
<dbReference type="PANTHER" id="PTHR40763:SF4">
    <property type="entry name" value="DUF1707 DOMAIN-CONTAINING PROTEIN"/>
    <property type="match status" value="1"/>
</dbReference>
<dbReference type="RefSeq" id="WP_168089103.1">
    <property type="nucleotide sequence ID" value="NZ_BHZH01000371.1"/>
</dbReference>
<accession>A0ABX1CE28</accession>
<comment type="caution">
    <text evidence="3">The sequence shown here is derived from an EMBL/GenBank/DDBJ whole genome shotgun (WGS) entry which is preliminary data.</text>
</comment>
<evidence type="ECO:0000256" key="1">
    <source>
        <dbReference type="SAM" id="MobiDB-lite"/>
    </source>
</evidence>
<organism evidence="3 4">
    <name type="scientific">Streptomyces bohaiensis</name>
    <dbReference type="NCBI Taxonomy" id="1431344"/>
    <lineage>
        <taxon>Bacteria</taxon>
        <taxon>Bacillati</taxon>
        <taxon>Actinomycetota</taxon>
        <taxon>Actinomycetes</taxon>
        <taxon>Kitasatosporales</taxon>
        <taxon>Streptomycetaceae</taxon>
        <taxon>Streptomyces</taxon>
    </lineage>
</organism>
<reference evidence="3 4" key="1">
    <citation type="submission" date="2020-03" db="EMBL/GenBank/DDBJ databases">
        <title>Draft genome of Streptomyces sp. ventii, isolated from the Axial Seamount in the Pacific Ocean, and resequencing of the two type strains Streptomyces lonarensis strain NCL 716 and Streptomyces bohaiensis strain 11A07.</title>
        <authorList>
            <person name="Loughran R.M."/>
            <person name="Pfannmuller K.M."/>
            <person name="Wasson B.J."/>
            <person name="Deadmond M.C."/>
            <person name="Paddock B.E."/>
            <person name="Koyack M.J."/>
            <person name="Gallegos D.A."/>
            <person name="Mitchell E.A."/>
            <person name="Ushijima B."/>
            <person name="Saw J.H."/>
            <person name="Mcphail K.L."/>
            <person name="Videau P."/>
        </authorList>
    </citation>
    <scope>NUCLEOTIDE SEQUENCE [LARGE SCALE GENOMIC DNA]</scope>
    <source>
        <strain evidence="3 4">11A07</strain>
    </source>
</reference>
<protein>
    <submittedName>
        <fullName evidence="3">DUF1707 domain-containing protein</fullName>
    </submittedName>
</protein>
<proteinExistence type="predicted"/>
<dbReference type="EMBL" id="JAAVJC010000145">
    <property type="protein sequence ID" value="NJQ16368.1"/>
    <property type="molecule type" value="Genomic_DNA"/>
</dbReference>
<sequence length="210" mass="22405">MTNLPQPSDHDPRAALRASDSDREAVAERLREAAGDGRLDLEELQERLDRTFTAKTYGDLAPITADLPGGRMHAPPPQQPAPAAPPAPPLVLKGGVAGDSRRGHWVVPQRIHLYGGMGGVKVDFTQAELTQSLVDLDAHGDIGGVTVVVPTTWRVELLHTESGMGGVSNKTSKLPPPEGPGPVLRATCSGGIGGVTIRHPNRWELRKLRK</sequence>